<feature type="transmembrane region" description="Helical" evidence="5">
    <location>
        <begin position="43"/>
        <end position="63"/>
    </location>
</feature>
<dbReference type="PROSITE" id="PS50262">
    <property type="entry name" value="G_PROTEIN_RECEP_F1_2"/>
    <property type="match status" value="1"/>
</dbReference>
<evidence type="ECO:0000313" key="8">
    <source>
        <dbReference type="Proteomes" id="UP000192578"/>
    </source>
</evidence>
<dbReference type="AlphaFoldDB" id="A0A1W0WQY7"/>
<name>A0A1W0WQY7_HYPEX</name>
<dbReference type="InterPro" id="IPR017452">
    <property type="entry name" value="GPCR_Rhodpsn_7TM"/>
</dbReference>
<sequence>MNSLRRESSAWHVHTGSPDYHDLIGNAAAVAVILLNRRRLTRTTFFVLHISVAGLVVAFLDVLPQLIWDITHRFQTINYSILYYYYYYSTTILLLLLVAVAKPDFSSRPYLY</sequence>
<reference evidence="8" key="1">
    <citation type="submission" date="2017-01" db="EMBL/GenBank/DDBJ databases">
        <title>Comparative genomics of anhydrobiosis in the tardigrade Hypsibius dujardini.</title>
        <authorList>
            <person name="Yoshida Y."/>
            <person name="Koutsovoulos G."/>
            <person name="Laetsch D."/>
            <person name="Stevens L."/>
            <person name="Kumar S."/>
            <person name="Horikawa D."/>
            <person name="Ishino K."/>
            <person name="Komine S."/>
            <person name="Tomita M."/>
            <person name="Blaxter M."/>
            <person name="Arakawa K."/>
        </authorList>
    </citation>
    <scope>NUCLEOTIDE SEQUENCE [LARGE SCALE GENOMIC DNA]</scope>
    <source>
        <strain evidence="8">Z151</strain>
    </source>
</reference>
<accession>A0A1W0WQY7</accession>
<feature type="domain" description="G-protein coupled receptors family 1 profile" evidence="6">
    <location>
        <begin position="25"/>
        <end position="112"/>
    </location>
</feature>
<comment type="caution">
    <text evidence="7">The sequence shown here is derived from an EMBL/GenBank/DDBJ whole genome shotgun (WGS) entry which is preliminary data.</text>
</comment>
<dbReference type="SUPFAM" id="SSF81321">
    <property type="entry name" value="Family A G protein-coupled receptor-like"/>
    <property type="match status" value="1"/>
</dbReference>
<proteinExistence type="predicted"/>
<keyword evidence="4 5" id="KW-0472">Membrane</keyword>
<evidence type="ECO:0000256" key="2">
    <source>
        <dbReference type="ARBA" id="ARBA00022692"/>
    </source>
</evidence>
<protein>
    <recommendedName>
        <fullName evidence="6">G-protein coupled receptors family 1 profile domain-containing protein</fullName>
    </recommendedName>
</protein>
<dbReference type="OrthoDB" id="6435638at2759"/>
<feature type="transmembrane region" description="Helical" evidence="5">
    <location>
        <begin position="83"/>
        <end position="101"/>
    </location>
</feature>
<evidence type="ECO:0000256" key="1">
    <source>
        <dbReference type="ARBA" id="ARBA00004370"/>
    </source>
</evidence>
<evidence type="ECO:0000259" key="6">
    <source>
        <dbReference type="PROSITE" id="PS50262"/>
    </source>
</evidence>
<gene>
    <name evidence="7" type="ORF">BV898_08362</name>
</gene>
<evidence type="ECO:0000256" key="5">
    <source>
        <dbReference type="SAM" id="Phobius"/>
    </source>
</evidence>
<dbReference type="Gene3D" id="1.20.1070.10">
    <property type="entry name" value="Rhodopsin 7-helix transmembrane proteins"/>
    <property type="match status" value="1"/>
</dbReference>
<comment type="subcellular location">
    <subcellularLocation>
        <location evidence="1">Membrane</location>
    </subcellularLocation>
</comment>
<keyword evidence="3 5" id="KW-1133">Transmembrane helix</keyword>
<evidence type="ECO:0000256" key="4">
    <source>
        <dbReference type="ARBA" id="ARBA00023136"/>
    </source>
</evidence>
<keyword evidence="2 5" id="KW-0812">Transmembrane</keyword>
<dbReference type="Proteomes" id="UP000192578">
    <property type="component" value="Unassembled WGS sequence"/>
</dbReference>
<dbReference type="EMBL" id="MTYJ01000059">
    <property type="protein sequence ID" value="OQV17592.1"/>
    <property type="molecule type" value="Genomic_DNA"/>
</dbReference>
<dbReference type="GO" id="GO:0016020">
    <property type="term" value="C:membrane"/>
    <property type="evidence" value="ECO:0007669"/>
    <property type="project" value="UniProtKB-SubCell"/>
</dbReference>
<evidence type="ECO:0000313" key="7">
    <source>
        <dbReference type="EMBL" id="OQV17592.1"/>
    </source>
</evidence>
<keyword evidence="8" id="KW-1185">Reference proteome</keyword>
<evidence type="ECO:0000256" key="3">
    <source>
        <dbReference type="ARBA" id="ARBA00022989"/>
    </source>
</evidence>
<organism evidence="7 8">
    <name type="scientific">Hypsibius exemplaris</name>
    <name type="common">Freshwater tardigrade</name>
    <dbReference type="NCBI Taxonomy" id="2072580"/>
    <lineage>
        <taxon>Eukaryota</taxon>
        <taxon>Metazoa</taxon>
        <taxon>Ecdysozoa</taxon>
        <taxon>Tardigrada</taxon>
        <taxon>Eutardigrada</taxon>
        <taxon>Parachela</taxon>
        <taxon>Hypsibioidea</taxon>
        <taxon>Hypsibiidae</taxon>
        <taxon>Hypsibius</taxon>
    </lineage>
</organism>